<name>A0ABN1J5W5_9CLOT</name>
<evidence type="ECO:0000256" key="7">
    <source>
        <dbReference type="RuleBase" id="RU361267"/>
    </source>
</evidence>
<dbReference type="EC" id="2.3.1.51" evidence="7"/>
<comment type="pathway">
    <text evidence="1">Lipid metabolism.</text>
</comment>
<dbReference type="SMART" id="SM00563">
    <property type="entry name" value="PlsC"/>
    <property type="match status" value="1"/>
</dbReference>
<evidence type="ECO:0000259" key="8">
    <source>
        <dbReference type="SMART" id="SM00563"/>
    </source>
</evidence>
<dbReference type="SUPFAM" id="SSF69593">
    <property type="entry name" value="Glycerol-3-phosphate (1)-acyltransferase"/>
    <property type="match status" value="1"/>
</dbReference>
<dbReference type="CDD" id="cd07989">
    <property type="entry name" value="LPLAT_AGPAT-like"/>
    <property type="match status" value="1"/>
</dbReference>
<dbReference type="Pfam" id="PF01553">
    <property type="entry name" value="Acyltransferase"/>
    <property type="match status" value="1"/>
</dbReference>
<evidence type="ECO:0000313" key="9">
    <source>
        <dbReference type="EMBL" id="GAA0729764.1"/>
    </source>
</evidence>
<dbReference type="PANTHER" id="PTHR10434">
    <property type="entry name" value="1-ACYL-SN-GLYCEROL-3-PHOSPHATE ACYLTRANSFERASE"/>
    <property type="match status" value="1"/>
</dbReference>
<keyword evidence="6 7" id="KW-0012">Acyltransferase</keyword>
<gene>
    <name evidence="9" type="ORF">GCM10008905_30230</name>
</gene>
<evidence type="ECO:0000256" key="4">
    <source>
        <dbReference type="ARBA" id="ARBA00022679"/>
    </source>
</evidence>
<dbReference type="NCBIfam" id="TIGR00530">
    <property type="entry name" value="AGP_acyltrn"/>
    <property type="match status" value="1"/>
</dbReference>
<keyword evidence="10" id="KW-1185">Reference proteome</keyword>
<evidence type="ECO:0000256" key="3">
    <source>
        <dbReference type="ARBA" id="ARBA00022516"/>
    </source>
</evidence>
<dbReference type="InterPro" id="IPR002123">
    <property type="entry name" value="Plipid/glycerol_acylTrfase"/>
</dbReference>
<keyword evidence="5 7" id="KW-0443">Lipid metabolism</keyword>
<reference evidence="9 10" key="1">
    <citation type="journal article" date="2019" name="Int. J. Syst. Evol. Microbiol.">
        <title>The Global Catalogue of Microorganisms (GCM) 10K type strain sequencing project: providing services to taxonomists for standard genome sequencing and annotation.</title>
        <authorList>
            <consortium name="The Broad Institute Genomics Platform"/>
            <consortium name="The Broad Institute Genome Sequencing Center for Infectious Disease"/>
            <person name="Wu L."/>
            <person name="Ma J."/>
        </authorList>
    </citation>
    <scope>NUCLEOTIDE SEQUENCE [LARGE SCALE GENOMIC DNA]</scope>
    <source>
        <strain evidence="9 10">JCM 1405</strain>
    </source>
</reference>
<dbReference type="InterPro" id="IPR004552">
    <property type="entry name" value="AGP_acyltrans"/>
</dbReference>
<evidence type="ECO:0000256" key="6">
    <source>
        <dbReference type="ARBA" id="ARBA00023315"/>
    </source>
</evidence>
<comment type="catalytic activity">
    <reaction evidence="7">
        <text>a 1-acyl-sn-glycero-3-phosphate + an acyl-CoA = a 1,2-diacyl-sn-glycero-3-phosphate + CoA</text>
        <dbReference type="Rhea" id="RHEA:19709"/>
        <dbReference type="ChEBI" id="CHEBI:57287"/>
        <dbReference type="ChEBI" id="CHEBI:57970"/>
        <dbReference type="ChEBI" id="CHEBI:58342"/>
        <dbReference type="ChEBI" id="CHEBI:58608"/>
        <dbReference type="EC" id="2.3.1.51"/>
    </reaction>
</comment>
<dbReference type="PANTHER" id="PTHR10434:SF64">
    <property type="entry name" value="1-ACYL-SN-GLYCEROL-3-PHOSPHATE ACYLTRANSFERASE-RELATED"/>
    <property type="match status" value="1"/>
</dbReference>
<evidence type="ECO:0000256" key="2">
    <source>
        <dbReference type="ARBA" id="ARBA00008655"/>
    </source>
</evidence>
<keyword evidence="4 7" id="KW-0808">Transferase</keyword>
<organism evidence="9 10">
    <name type="scientific">Clostridium malenominatum</name>
    <dbReference type="NCBI Taxonomy" id="1539"/>
    <lineage>
        <taxon>Bacteria</taxon>
        <taxon>Bacillati</taxon>
        <taxon>Bacillota</taxon>
        <taxon>Clostridia</taxon>
        <taxon>Eubacteriales</taxon>
        <taxon>Clostridiaceae</taxon>
        <taxon>Clostridium</taxon>
    </lineage>
</organism>
<keyword evidence="7" id="KW-1208">Phospholipid metabolism</keyword>
<evidence type="ECO:0000313" key="10">
    <source>
        <dbReference type="Proteomes" id="UP001500339"/>
    </source>
</evidence>
<feature type="domain" description="Phospholipid/glycerol acyltransferase" evidence="8">
    <location>
        <begin position="72"/>
        <end position="186"/>
    </location>
</feature>
<protein>
    <recommendedName>
        <fullName evidence="7">1-acyl-sn-glycerol-3-phosphate acyltransferase</fullName>
        <ecNumber evidence="7">2.3.1.51</ecNumber>
    </recommendedName>
</protein>
<dbReference type="EMBL" id="BAAACF010000006">
    <property type="protein sequence ID" value="GAA0729764.1"/>
    <property type="molecule type" value="Genomic_DNA"/>
</dbReference>
<sequence>MKTYLLFLQFGIYMLGSVFKKSKIEKLRREGKDKEADEFLKDIYLKWADYIIKKVGIRINIKGEENLPKEGALYVANHQSLFDIPVLVAATKVPMGFIAKKELEKTKLISGWMKEVNCIFMDRENVRESLKSINEGVEVLKRGYSLSIFPEGTRTKTGELLEFKKGSMKLGTKAGVPIVPITIDGTIKIREGNESKKIRGAEVNVVIHKPIDPKELDRESLNNLSEIVKDTIAKGF</sequence>
<dbReference type="RefSeq" id="WP_343771005.1">
    <property type="nucleotide sequence ID" value="NZ_BAAACF010000006.1"/>
</dbReference>
<evidence type="ECO:0000256" key="1">
    <source>
        <dbReference type="ARBA" id="ARBA00005189"/>
    </source>
</evidence>
<comment type="caution">
    <text evidence="9">The sequence shown here is derived from an EMBL/GenBank/DDBJ whole genome shotgun (WGS) entry which is preliminary data.</text>
</comment>
<accession>A0ABN1J5W5</accession>
<dbReference type="Proteomes" id="UP001500339">
    <property type="component" value="Unassembled WGS sequence"/>
</dbReference>
<proteinExistence type="inferred from homology"/>
<comment type="similarity">
    <text evidence="2 7">Belongs to the 1-acyl-sn-glycerol-3-phosphate acyltransferase family.</text>
</comment>
<evidence type="ECO:0000256" key="5">
    <source>
        <dbReference type="ARBA" id="ARBA00023098"/>
    </source>
</evidence>
<dbReference type="GO" id="GO:0016746">
    <property type="term" value="F:acyltransferase activity"/>
    <property type="evidence" value="ECO:0007669"/>
    <property type="project" value="UniProtKB-KW"/>
</dbReference>
<comment type="domain">
    <text evidence="7">The HXXXXD motif is essential for acyltransferase activity and may constitute the binding site for the phosphate moiety of the glycerol-3-phosphate.</text>
</comment>
<keyword evidence="7" id="KW-0594">Phospholipid biosynthesis</keyword>
<keyword evidence="3 7" id="KW-0444">Lipid biosynthesis</keyword>